<gene>
    <name evidence="1" type="ORF">GOP47_0010376</name>
</gene>
<evidence type="ECO:0000313" key="2">
    <source>
        <dbReference type="Proteomes" id="UP000886520"/>
    </source>
</evidence>
<dbReference type="Proteomes" id="UP000886520">
    <property type="component" value="Chromosome 10"/>
</dbReference>
<evidence type="ECO:0000313" key="1">
    <source>
        <dbReference type="EMBL" id="KAI5074415.1"/>
    </source>
</evidence>
<comment type="caution">
    <text evidence="1">The sequence shown here is derived from an EMBL/GenBank/DDBJ whole genome shotgun (WGS) entry which is preliminary data.</text>
</comment>
<dbReference type="EMBL" id="JABFUD020000010">
    <property type="protein sequence ID" value="KAI5074415.1"/>
    <property type="molecule type" value="Genomic_DNA"/>
</dbReference>
<protein>
    <submittedName>
        <fullName evidence="1">Uncharacterized protein</fullName>
    </submittedName>
</protein>
<reference evidence="1" key="1">
    <citation type="submission" date="2021-01" db="EMBL/GenBank/DDBJ databases">
        <title>Adiantum capillus-veneris genome.</title>
        <authorList>
            <person name="Fang Y."/>
            <person name="Liao Q."/>
        </authorList>
    </citation>
    <scope>NUCLEOTIDE SEQUENCE</scope>
    <source>
        <strain evidence="1">H3</strain>
        <tissue evidence="1">Leaf</tissue>
    </source>
</reference>
<proteinExistence type="predicted"/>
<name>A0A9D4UUL0_ADICA</name>
<keyword evidence="2" id="KW-1185">Reference proteome</keyword>
<organism evidence="1 2">
    <name type="scientific">Adiantum capillus-veneris</name>
    <name type="common">Maidenhair fern</name>
    <dbReference type="NCBI Taxonomy" id="13818"/>
    <lineage>
        <taxon>Eukaryota</taxon>
        <taxon>Viridiplantae</taxon>
        <taxon>Streptophyta</taxon>
        <taxon>Embryophyta</taxon>
        <taxon>Tracheophyta</taxon>
        <taxon>Polypodiopsida</taxon>
        <taxon>Polypodiidae</taxon>
        <taxon>Polypodiales</taxon>
        <taxon>Pteridineae</taxon>
        <taxon>Pteridaceae</taxon>
        <taxon>Vittarioideae</taxon>
        <taxon>Adiantum</taxon>
    </lineage>
</organism>
<sequence length="100" mass="11198">MVQQDPATWARIHSSSTERSSCFLHLAPRASVILQCELKYEQIVQLSAVVFVFEGPRSLLLFLSLPTISRCKASNITSALLRRPDQERLSAINLAKEVKS</sequence>
<accession>A0A9D4UUL0</accession>
<dbReference type="AlphaFoldDB" id="A0A9D4UUL0"/>